<reference evidence="3 4" key="1">
    <citation type="submission" date="2019-02" db="EMBL/GenBank/DDBJ databases">
        <title>Deep-cultivation of Planctomycetes and their phenomic and genomic characterization uncovers novel biology.</title>
        <authorList>
            <person name="Wiegand S."/>
            <person name="Jogler M."/>
            <person name="Boedeker C."/>
            <person name="Pinto D."/>
            <person name="Vollmers J."/>
            <person name="Rivas-Marin E."/>
            <person name="Kohn T."/>
            <person name="Peeters S.H."/>
            <person name="Heuer A."/>
            <person name="Rast P."/>
            <person name="Oberbeckmann S."/>
            <person name="Bunk B."/>
            <person name="Jeske O."/>
            <person name="Meyerdierks A."/>
            <person name="Storesund J.E."/>
            <person name="Kallscheuer N."/>
            <person name="Luecker S."/>
            <person name="Lage O.M."/>
            <person name="Pohl T."/>
            <person name="Merkel B.J."/>
            <person name="Hornburger P."/>
            <person name="Mueller R.-W."/>
            <person name="Bruemmer F."/>
            <person name="Labrenz M."/>
            <person name="Spormann A.M."/>
            <person name="Op Den Camp H."/>
            <person name="Overmann J."/>
            <person name="Amann R."/>
            <person name="Jetten M.S.M."/>
            <person name="Mascher T."/>
            <person name="Medema M.H."/>
            <person name="Devos D.P."/>
            <person name="Kaster A.-K."/>
            <person name="Ovreas L."/>
            <person name="Rohde M."/>
            <person name="Galperin M.Y."/>
            <person name="Jogler C."/>
        </authorList>
    </citation>
    <scope>NUCLEOTIDE SEQUENCE [LARGE SCALE GENOMIC DNA]</scope>
    <source>
        <strain evidence="3 4">Mal64</strain>
    </source>
</reference>
<dbReference type="OrthoDB" id="285422at2"/>
<sequence precursor="true">MNRTVKSLVLLLGVATPCAAHAQQLKWTWNADESLVKNSGFGDGSTDSPATGGGYALYDPATNLMTVSYTWDGLLTDLTKLHMHGPATPDQSNPQHVIETFGPPDPPVGLDLQTGSYRETFELVTLTQPSGDLLPSDILQIMTDGLAYVNYHTEQFGTGEIRGNLGLPTVVPEPAGLAVMCLLLLGIGGPARSRGAGRNG</sequence>
<feature type="chain" id="PRO_5023151552" evidence="1">
    <location>
        <begin position="23"/>
        <end position="200"/>
    </location>
</feature>
<protein>
    <submittedName>
        <fullName evidence="3">CHRD domain protein</fullName>
    </submittedName>
</protein>
<keyword evidence="4" id="KW-1185">Reference proteome</keyword>
<evidence type="ECO:0000259" key="2">
    <source>
        <dbReference type="SMART" id="SM00754"/>
    </source>
</evidence>
<gene>
    <name evidence="3" type="ORF">Mal64_32540</name>
</gene>
<comment type="caution">
    <text evidence="3">The sequence shown here is derived from an EMBL/GenBank/DDBJ whole genome shotgun (WGS) entry which is preliminary data.</text>
</comment>
<proteinExistence type="predicted"/>
<dbReference type="Proteomes" id="UP000315440">
    <property type="component" value="Unassembled WGS sequence"/>
</dbReference>
<evidence type="ECO:0000256" key="1">
    <source>
        <dbReference type="SAM" id="SignalP"/>
    </source>
</evidence>
<feature type="domain" description="CHRD" evidence="2">
    <location>
        <begin position="39"/>
        <end position="167"/>
    </location>
</feature>
<name>A0A5C5ZLK5_9BACT</name>
<evidence type="ECO:0000313" key="3">
    <source>
        <dbReference type="EMBL" id="TWT87711.1"/>
    </source>
</evidence>
<evidence type="ECO:0000313" key="4">
    <source>
        <dbReference type="Proteomes" id="UP000315440"/>
    </source>
</evidence>
<dbReference type="Pfam" id="PF07452">
    <property type="entry name" value="CHRD"/>
    <property type="match status" value="1"/>
</dbReference>
<dbReference type="RefSeq" id="WP_146402092.1">
    <property type="nucleotide sequence ID" value="NZ_SJPQ01000003.1"/>
</dbReference>
<feature type="signal peptide" evidence="1">
    <location>
        <begin position="1"/>
        <end position="22"/>
    </location>
</feature>
<dbReference type="AlphaFoldDB" id="A0A5C5ZLK5"/>
<keyword evidence="1" id="KW-0732">Signal</keyword>
<accession>A0A5C5ZLK5</accession>
<dbReference type="EMBL" id="SJPQ01000003">
    <property type="protein sequence ID" value="TWT87711.1"/>
    <property type="molecule type" value="Genomic_DNA"/>
</dbReference>
<dbReference type="InterPro" id="IPR010895">
    <property type="entry name" value="CHRD"/>
</dbReference>
<dbReference type="SMART" id="SM00754">
    <property type="entry name" value="CHRD"/>
    <property type="match status" value="1"/>
</dbReference>
<organism evidence="3 4">
    <name type="scientific">Pseudobythopirellula maris</name>
    <dbReference type="NCBI Taxonomy" id="2527991"/>
    <lineage>
        <taxon>Bacteria</taxon>
        <taxon>Pseudomonadati</taxon>
        <taxon>Planctomycetota</taxon>
        <taxon>Planctomycetia</taxon>
        <taxon>Pirellulales</taxon>
        <taxon>Lacipirellulaceae</taxon>
        <taxon>Pseudobythopirellula</taxon>
    </lineage>
</organism>